<dbReference type="Pfam" id="PF08446">
    <property type="entry name" value="PAS_2"/>
    <property type="match status" value="1"/>
</dbReference>
<dbReference type="SUPFAM" id="SSF52172">
    <property type="entry name" value="CheY-like"/>
    <property type="match status" value="1"/>
</dbReference>
<proteinExistence type="predicted"/>
<evidence type="ECO:0000256" key="2">
    <source>
        <dbReference type="ARBA" id="ARBA00022543"/>
    </source>
</evidence>
<dbReference type="SMART" id="SM00387">
    <property type="entry name" value="HATPase_c"/>
    <property type="match status" value="1"/>
</dbReference>
<dbReference type="Pfam" id="PF00360">
    <property type="entry name" value="PHY"/>
    <property type="match status" value="1"/>
</dbReference>
<dbReference type="GO" id="GO:0009584">
    <property type="term" value="P:detection of visible light"/>
    <property type="evidence" value="ECO:0007669"/>
    <property type="project" value="InterPro"/>
</dbReference>
<dbReference type="PRINTS" id="PR01033">
    <property type="entry name" value="PHYTOCHROME"/>
</dbReference>
<dbReference type="Gene3D" id="3.30.450.20">
    <property type="entry name" value="PAS domain"/>
    <property type="match status" value="1"/>
</dbReference>
<feature type="compositionally biased region" description="Polar residues" evidence="13">
    <location>
        <begin position="117"/>
        <end position="129"/>
    </location>
</feature>
<dbReference type="SMART" id="SM00388">
    <property type="entry name" value="HisKA"/>
    <property type="match status" value="1"/>
</dbReference>
<feature type="domain" description="Phytochrome chromophore attachment site" evidence="14">
    <location>
        <begin position="460"/>
        <end position="622"/>
    </location>
</feature>
<reference evidence="18" key="2">
    <citation type="submission" date="2023-05" db="EMBL/GenBank/DDBJ databases">
        <authorList>
            <consortium name="Lawrence Berkeley National Laboratory"/>
            <person name="Steindorff A."/>
            <person name="Hensen N."/>
            <person name="Bonometti L."/>
            <person name="Westerberg I."/>
            <person name="Brannstrom I.O."/>
            <person name="Guillou S."/>
            <person name="Cros-Aarteil S."/>
            <person name="Calhoun S."/>
            <person name="Haridas S."/>
            <person name="Kuo A."/>
            <person name="Mondo S."/>
            <person name="Pangilinan J."/>
            <person name="Riley R."/>
            <person name="Labutti K."/>
            <person name="Andreopoulos B."/>
            <person name="Lipzen A."/>
            <person name="Chen C."/>
            <person name="Yanf M."/>
            <person name="Daum C."/>
            <person name="Ng V."/>
            <person name="Clum A."/>
            <person name="Ohm R."/>
            <person name="Martin F."/>
            <person name="Silar P."/>
            <person name="Natvig D."/>
            <person name="Lalanne C."/>
            <person name="Gautier V."/>
            <person name="Ament-Velasquez S.L."/>
            <person name="Kruys A."/>
            <person name="Hutchinson M.I."/>
            <person name="Powell A.J."/>
            <person name="Barry K."/>
            <person name="Miller A.N."/>
            <person name="Grigoriev I.V."/>
            <person name="Debuchy R."/>
            <person name="Gladieux P."/>
            <person name="Thoren M.H."/>
            <person name="Johannesson H."/>
        </authorList>
    </citation>
    <scope>NUCLEOTIDE SEQUENCE</scope>
    <source>
        <strain evidence="18">CBS 892.96</strain>
    </source>
</reference>
<keyword evidence="6" id="KW-0547">Nucleotide-binding</keyword>
<dbReference type="PROSITE" id="PS50112">
    <property type="entry name" value="PAS"/>
    <property type="match status" value="1"/>
</dbReference>
<keyword evidence="4" id="KW-0716">Sensory transduction</keyword>
<protein>
    <submittedName>
        <fullName evidence="18">Signal transduction histidine-protein kinase</fullName>
    </submittedName>
</protein>
<dbReference type="Pfam" id="PF00512">
    <property type="entry name" value="HisKA"/>
    <property type="match status" value="1"/>
</dbReference>
<dbReference type="CDD" id="cd17546">
    <property type="entry name" value="REC_hyHK_CKI1_RcsC-like"/>
    <property type="match status" value="1"/>
</dbReference>
<dbReference type="InterPro" id="IPR036097">
    <property type="entry name" value="HisK_dim/P_sf"/>
</dbReference>
<keyword evidence="3 12" id="KW-0597">Phosphoprotein</keyword>
<sequence>MDLKGVVADNGKPTLDRIATGVNDKEEAYAESSTTGTTHADIAASIPSEVTQSPTAVSTAVSSWSASEDRQLSHGSNQDPTDRVFPIRSVMSIGRKSSEQEPRRKLSVSDPGHVPAPSSSSVGNGQQLELHSERASFARGRSTLAASGGSLPMTPGAVPWSPPAPSARERRLHTASGSLSSIQADAERYGNPMPLSLADSSDEEQAPAETSSRAEETLPERTSSTTPSIPDTLYTTRFKHVMTDEGHAVITGRDGKLQRCEDEPIHTPGAAQGFGLLLSLREDAEGRLQVRHVSENSQKIIGYRPQELFDLNDFLDIFSDEQADNLLDHIDFIRDEDADPATNGPEVFSLSLRPPNQDRSVKLWCAIHTNPAHPDLIVCEFEFDNDVENALRPVDEETSNIPEDTLQSNPTLEELTESTEILSKPLRVLRSARKRRGEAGAMQVFDIMSQMQEQLANAPNLEIFLKILVGIVKELTGFHRVMIYQFDSMFNGKVVTELVDPALTRDLYRGLHFPASDIPKQARELYKLNKVRLLYDRDLETARIVCRSTEDLEVPLDMTHSYLRAMSPIHLKYLANMAVRSSMSISINAFGDLWGLIACHSYGPKGMRVSFPIRKMCRLVGDTVSRNIERLSYASRLQARKLINTVPTEHNPSGYIIASSDDLLKLFDADFGMLSIRDETKILGKIEQSQEPLAMLEYLRVRKFTSVLTTQDVKVDFPDLHYPPGFQVIAGLLYVPLSVGGHDFIVFFRRGQIKEVKWAGNPYEKTIQAGTEAYLQPRKSFKVWQETVVGKSREWSEEQVETAAVLCLVYGKFIEVWRQKEAALQSSRLTRLLLANSAHEVRTPLNAIINYLEIALEGSLDQETRDNLARSHSASKSLIYVINDLLDLTKTEEGQELVKDEIFDLPACIREGTEPFQNDARRKGIEYEFIEHPGLPKFVYGDQRRVRQAVANVTANAVQHTSAGSVRVELYLAELIERRVRVEIVVQDTGAGMSNTQLDALFRDLEQVSSDEADDLFNPIEDPNDKEKPQKDRTLGLGLAVVARILRNMDGQLRLKSELGKGSRFVMQLPFELPKDTASLPLADSTVSGVMSETSRTGSTTAPSSSRATDGEVIVVNRGSVGSSSTTQAISPKKSFDDARSTHSQRSMASRGSVKSSMSDAERLIDAIQTPITWGELDPELAKQRRSSRGAYYNPPPAGSKDGHTTRSLSPTGRIRPSAPARSGSSPINHKQQSPPPTDPSASNEPPPGVQFINDSRTPMKPVRIPDEFHDKPLLPQQSETSGILFEIPPTPDVREDPRKGNAAVSTVDFAPPASLEVLVAEDDPINLKVLKKRLEKAGHKVSHALNGEDCATMYGEKPKGYDVVLMDMQMPIVDGLSSTKMIRSFETSSNRPQPPELSAIAQNHGRIPIIAVSASLMEREKETYVEAGFDGWILKPIDFKRLEELLKGIVDDGVRERSLYVPGEWEKGGWFAARAEQPRPKEEVTVN</sequence>
<feature type="compositionally biased region" description="Low complexity" evidence="13">
    <location>
        <begin position="50"/>
        <end position="66"/>
    </location>
</feature>
<dbReference type="InterPro" id="IPR003661">
    <property type="entry name" value="HisK_dim/P_dom"/>
</dbReference>
<dbReference type="SUPFAM" id="SSF55781">
    <property type="entry name" value="GAF domain-like"/>
    <property type="match status" value="2"/>
</dbReference>
<evidence type="ECO:0000256" key="3">
    <source>
        <dbReference type="ARBA" id="ARBA00022553"/>
    </source>
</evidence>
<evidence type="ECO:0000256" key="13">
    <source>
        <dbReference type="SAM" id="MobiDB-lite"/>
    </source>
</evidence>
<feature type="compositionally biased region" description="Polar residues" evidence="13">
    <location>
        <begin position="1142"/>
        <end position="1159"/>
    </location>
</feature>
<comment type="caution">
    <text evidence="18">The sequence shown here is derived from an EMBL/GenBank/DDBJ whole genome shotgun (WGS) entry which is preliminary data.</text>
</comment>
<evidence type="ECO:0000256" key="6">
    <source>
        <dbReference type="ARBA" id="ARBA00022741"/>
    </source>
</evidence>
<dbReference type="InterPro" id="IPR013654">
    <property type="entry name" value="PAS_2"/>
</dbReference>
<dbReference type="Gene3D" id="3.40.50.2300">
    <property type="match status" value="1"/>
</dbReference>
<dbReference type="Proteomes" id="UP001302321">
    <property type="component" value="Unassembled WGS sequence"/>
</dbReference>
<dbReference type="PANTHER" id="PTHR43065">
    <property type="entry name" value="SENSOR HISTIDINE KINASE"/>
    <property type="match status" value="1"/>
</dbReference>
<dbReference type="GO" id="GO:0005524">
    <property type="term" value="F:ATP binding"/>
    <property type="evidence" value="ECO:0007669"/>
    <property type="project" value="UniProtKB-KW"/>
</dbReference>
<dbReference type="Pfam" id="PF01590">
    <property type="entry name" value="GAF"/>
    <property type="match status" value="1"/>
</dbReference>
<dbReference type="SUPFAM" id="SSF47384">
    <property type="entry name" value="Homodimeric domain of signal transducing histidine kinase"/>
    <property type="match status" value="1"/>
</dbReference>
<dbReference type="InterPro" id="IPR001789">
    <property type="entry name" value="Sig_transdc_resp-reg_receiver"/>
</dbReference>
<dbReference type="InterPro" id="IPR005467">
    <property type="entry name" value="His_kinase_dom"/>
</dbReference>
<dbReference type="SUPFAM" id="SSF55874">
    <property type="entry name" value="ATPase domain of HSP90 chaperone/DNA topoisomerase II/histidine kinase"/>
    <property type="match status" value="1"/>
</dbReference>
<dbReference type="EMBL" id="MU866469">
    <property type="protein sequence ID" value="KAK4172062.1"/>
    <property type="molecule type" value="Genomic_DNA"/>
</dbReference>
<evidence type="ECO:0000259" key="14">
    <source>
        <dbReference type="PROSITE" id="PS50046"/>
    </source>
</evidence>
<dbReference type="InterPro" id="IPR013515">
    <property type="entry name" value="Phytochrome_cen-reg"/>
</dbReference>
<accession>A0AAN6W0E0</accession>
<dbReference type="InterPro" id="IPR000014">
    <property type="entry name" value="PAS"/>
</dbReference>
<dbReference type="InterPro" id="IPR003594">
    <property type="entry name" value="HATPase_dom"/>
</dbReference>
<dbReference type="InterPro" id="IPR011006">
    <property type="entry name" value="CheY-like_superfamily"/>
</dbReference>
<keyword evidence="8" id="KW-0067">ATP-binding</keyword>
<dbReference type="GO" id="GO:0000155">
    <property type="term" value="F:phosphorelay sensor kinase activity"/>
    <property type="evidence" value="ECO:0007669"/>
    <property type="project" value="InterPro"/>
</dbReference>
<gene>
    <name evidence="18" type="ORF">QBC36DRAFT_197876</name>
</gene>
<evidence type="ECO:0000259" key="15">
    <source>
        <dbReference type="PROSITE" id="PS50109"/>
    </source>
</evidence>
<keyword evidence="5" id="KW-0808">Transferase</keyword>
<feature type="modified residue" description="4-aspartylphosphate" evidence="12">
    <location>
        <position position="1368"/>
    </location>
</feature>
<feature type="compositionally biased region" description="Polar residues" evidence="13">
    <location>
        <begin position="220"/>
        <end position="231"/>
    </location>
</feature>
<feature type="region of interest" description="Disordered" evidence="13">
    <location>
        <begin position="1089"/>
        <end position="1160"/>
    </location>
</feature>
<organism evidence="18 19">
    <name type="scientific">Triangularia setosa</name>
    <dbReference type="NCBI Taxonomy" id="2587417"/>
    <lineage>
        <taxon>Eukaryota</taxon>
        <taxon>Fungi</taxon>
        <taxon>Dikarya</taxon>
        <taxon>Ascomycota</taxon>
        <taxon>Pezizomycotina</taxon>
        <taxon>Sordariomycetes</taxon>
        <taxon>Sordariomycetidae</taxon>
        <taxon>Sordariales</taxon>
        <taxon>Podosporaceae</taxon>
        <taxon>Triangularia</taxon>
    </lineage>
</organism>
<evidence type="ECO:0000256" key="5">
    <source>
        <dbReference type="ARBA" id="ARBA00022679"/>
    </source>
</evidence>
<dbReference type="FunFam" id="1.10.287.130:FF:000048">
    <property type="entry name" value="Sensor histidine kinase/response regulator"/>
    <property type="match status" value="1"/>
</dbReference>
<keyword evidence="19" id="KW-1185">Reference proteome</keyword>
<feature type="compositionally biased region" description="Low complexity" evidence="13">
    <location>
        <begin position="1214"/>
        <end position="1228"/>
    </location>
</feature>
<dbReference type="Gene3D" id="1.10.287.130">
    <property type="match status" value="1"/>
</dbReference>
<dbReference type="InterPro" id="IPR043150">
    <property type="entry name" value="Phytochrome_PHY_sf"/>
</dbReference>
<dbReference type="Gene3D" id="3.30.565.10">
    <property type="entry name" value="Histidine kinase-like ATPase, C-terminal domain"/>
    <property type="match status" value="1"/>
</dbReference>
<feature type="domain" description="PAS" evidence="17">
    <location>
        <begin position="283"/>
        <end position="337"/>
    </location>
</feature>
<dbReference type="Gene3D" id="3.30.450.40">
    <property type="match status" value="1"/>
</dbReference>
<dbReference type="InterPro" id="IPR016132">
    <property type="entry name" value="Phyto_chromo_attachment"/>
</dbReference>
<dbReference type="GO" id="GO:0006355">
    <property type="term" value="P:regulation of DNA-templated transcription"/>
    <property type="evidence" value="ECO:0007669"/>
    <property type="project" value="InterPro"/>
</dbReference>
<name>A0AAN6W0E0_9PEZI</name>
<dbReference type="Pfam" id="PF02518">
    <property type="entry name" value="HATPase_c"/>
    <property type="match status" value="1"/>
</dbReference>
<feature type="domain" description="Histidine kinase" evidence="15">
    <location>
        <begin position="836"/>
        <end position="1073"/>
    </location>
</feature>
<feature type="domain" description="Response regulatory" evidence="16">
    <location>
        <begin position="1317"/>
        <end position="1451"/>
    </location>
</feature>
<dbReference type="SUPFAM" id="SSF55785">
    <property type="entry name" value="PYP-like sensor domain (PAS domain)"/>
    <property type="match status" value="1"/>
</dbReference>
<dbReference type="InterPro" id="IPR036890">
    <property type="entry name" value="HATPase_C_sf"/>
</dbReference>
<evidence type="ECO:0000256" key="9">
    <source>
        <dbReference type="ARBA" id="ARBA00022991"/>
    </source>
</evidence>
<feature type="region of interest" description="Disordered" evidence="13">
    <location>
        <begin position="1"/>
        <end position="231"/>
    </location>
</feature>
<dbReference type="InterPro" id="IPR001294">
    <property type="entry name" value="Phytochrome"/>
</dbReference>
<evidence type="ECO:0000256" key="8">
    <source>
        <dbReference type="ARBA" id="ARBA00022840"/>
    </source>
</evidence>
<dbReference type="SMART" id="SM00448">
    <property type="entry name" value="REC"/>
    <property type="match status" value="1"/>
</dbReference>
<evidence type="ECO:0000256" key="10">
    <source>
        <dbReference type="ARBA" id="ARBA00023012"/>
    </source>
</evidence>
<evidence type="ECO:0000259" key="17">
    <source>
        <dbReference type="PROSITE" id="PS50112"/>
    </source>
</evidence>
<dbReference type="GO" id="GO:0009881">
    <property type="term" value="F:photoreceptor activity"/>
    <property type="evidence" value="ECO:0007669"/>
    <property type="project" value="UniProtKB-KW"/>
</dbReference>
<evidence type="ECO:0000259" key="16">
    <source>
        <dbReference type="PROSITE" id="PS50110"/>
    </source>
</evidence>
<evidence type="ECO:0000256" key="1">
    <source>
        <dbReference type="ARBA" id="ARBA00011738"/>
    </source>
</evidence>
<dbReference type="PANTHER" id="PTHR43065:SF10">
    <property type="entry name" value="PEROXIDE STRESS-ACTIVATED HISTIDINE KINASE MAK3"/>
    <property type="match status" value="1"/>
</dbReference>
<dbReference type="PROSITE" id="PS50046">
    <property type="entry name" value="PHYTOCHROME_2"/>
    <property type="match status" value="1"/>
</dbReference>
<evidence type="ECO:0000256" key="4">
    <source>
        <dbReference type="ARBA" id="ARBA00022606"/>
    </source>
</evidence>
<dbReference type="InterPro" id="IPR035965">
    <property type="entry name" value="PAS-like_dom_sf"/>
</dbReference>
<evidence type="ECO:0000313" key="19">
    <source>
        <dbReference type="Proteomes" id="UP001302321"/>
    </source>
</evidence>
<evidence type="ECO:0000256" key="12">
    <source>
        <dbReference type="PROSITE-ProRule" id="PRU00169"/>
    </source>
</evidence>
<dbReference type="FunFam" id="3.30.450.270:FF:000002">
    <property type="entry name" value="Sensor histidine kinase/response regulator, putative"/>
    <property type="match status" value="1"/>
</dbReference>
<feature type="region of interest" description="Disordered" evidence="13">
    <location>
        <begin position="1183"/>
        <end position="1257"/>
    </location>
</feature>
<evidence type="ECO:0000256" key="7">
    <source>
        <dbReference type="ARBA" id="ARBA00022777"/>
    </source>
</evidence>
<feature type="compositionally biased region" description="Polar residues" evidence="13">
    <location>
        <begin position="1120"/>
        <end position="1130"/>
    </location>
</feature>
<reference evidence="18" key="1">
    <citation type="journal article" date="2023" name="Mol. Phylogenet. Evol.">
        <title>Genome-scale phylogeny and comparative genomics of the fungal order Sordariales.</title>
        <authorList>
            <person name="Hensen N."/>
            <person name="Bonometti L."/>
            <person name="Westerberg I."/>
            <person name="Brannstrom I.O."/>
            <person name="Guillou S."/>
            <person name="Cros-Aarteil S."/>
            <person name="Calhoun S."/>
            <person name="Haridas S."/>
            <person name="Kuo A."/>
            <person name="Mondo S."/>
            <person name="Pangilinan J."/>
            <person name="Riley R."/>
            <person name="LaButti K."/>
            <person name="Andreopoulos B."/>
            <person name="Lipzen A."/>
            <person name="Chen C."/>
            <person name="Yan M."/>
            <person name="Daum C."/>
            <person name="Ng V."/>
            <person name="Clum A."/>
            <person name="Steindorff A."/>
            <person name="Ohm R.A."/>
            <person name="Martin F."/>
            <person name="Silar P."/>
            <person name="Natvig D.O."/>
            <person name="Lalanne C."/>
            <person name="Gautier V."/>
            <person name="Ament-Velasquez S.L."/>
            <person name="Kruys A."/>
            <person name="Hutchinson M.I."/>
            <person name="Powell A.J."/>
            <person name="Barry K."/>
            <person name="Miller A.N."/>
            <person name="Grigoriev I.V."/>
            <person name="Debuchy R."/>
            <person name="Gladieux P."/>
            <person name="Hiltunen Thoren M."/>
            <person name="Johannesson H."/>
        </authorList>
    </citation>
    <scope>NUCLEOTIDE SEQUENCE</scope>
    <source>
        <strain evidence="18">CBS 892.96</strain>
    </source>
</reference>
<evidence type="ECO:0000313" key="18">
    <source>
        <dbReference type="EMBL" id="KAK4172062.1"/>
    </source>
</evidence>
<dbReference type="PROSITE" id="PS50109">
    <property type="entry name" value="HIS_KIN"/>
    <property type="match status" value="1"/>
</dbReference>
<dbReference type="PROSITE" id="PS50110">
    <property type="entry name" value="RESPONSE_REGULATORY"/>
    <property type="match status" value="1"/>
</dbReference>
<feature type="compositionally biased region" description="Polar residues" evidence="13">
    <location>
        <begin position="1089"/>
        <end position="1108"/>
    </location>
</feature>
<dbReference type="CDD" id="cd00082">
    <property type="entry name" value="HisKA"/>
    <property type="match status" value="1"/>
</dbReference>
<dbReference type="Gene3D" id="3.30.450.270">
    <property type="match status" value="1"/>
</dbReference>
<evidence type="ECO:0000256" key="11">
    <source>
        <dbReference type="ARBA" id="ARBA00023170"/>
    </source>
</evidence>
<keyword evidence="9" id="KW-0157">Chromophore</keyword>
<dbReference type="InterPro" id="IPR029016">
    <property type="entry name" value="GAF-like_dom_sf"/>
</dbReference>
<dbReference type="InterPro" id="IPR003018">
    <property type="entry name" value="GAF"/>
</dbReference>
<comment type="subunit">
    <text evidence="1">Homodimer.</text>
</comment>
<feature type="compositionally biased region" description="Pro residues" evidence="13">
    <location>
        <begin position="1234"/>
        <end position="1249"/>
    </location>
</feature>
<keyword evidence="11" id="KW-0675">Receptor</keyword>
<dbReference type="Pfam" id="PF00072">
    <property type="entry name" value="Response_reg"/>
    <property type="match status" value="1"/>
</dbReference>
<keyword evidence="10" id="KW-0902">Two-component regulatory system</keyword>
<keyword evidence="2" id="KW-0600">Photoreceptor protein</keyword>
<keyword evidence="7 18" id="KW-0418">Kinase</keyword>